<dbReference type="Proteomes" id="UP001597262">
    <property type="component" value="Unassembled WGS sequence"/>
</dbReference>
<evidence type="ECO:0000313" key="1">
    <source>
        <dbReference type="EMBL" id="MFD1177823.1"/>
    </source>
</evidence>
<comment type="caution">
    <text evidence="1">The sequence shown here is derived from an EMBL/GenBank/DDBJ whole genome shotgun (WGS) entry which is preliminary data.</text>
</comment>
<organism evidence="1 2">
    <name type="scientific">Paenibacillus puldeungensis</name>
    <dbReference type="NCBI Taxonomy" id="696536"/>
    <lineage>
        <taxon>Bacteria</taxon>
        <taxon>Bacillati</taxon>
        <taxon>Bacillota</taxon>
        <taxon>Bacilli</taxon>
        <taxon>Bacillales</taxon>
        <taxon>Paenibacillaceae</taxon>
        <taxon>Paenibacillus</taxon>
    </lineage>
</organism>
<protein>
    <submittedName>
        <fullName evidence="1">Uncharacterized protein</fullName>
    </submittedName>
</protein>
<evidence type="ECO:0000313" key="2">
    <source>
        <dbReference type="Proteomes" id="UP001597262"/>
    </source>
</evidence>
<keyword evidence="2" id="KW-1185">Reference proteome</keyword>
<reference evidence="2" key="1">
    <citation type="journal article" date="2019" name="Int. J. Syst. Evol. Microbiol.">
        <title>The Global Catalogue of Microorganisms (GCM) 10K type strain sequencing project: providing services to taxonomists for standard genome sequencing and annotation.</title>
        <authorList>
            <consortium name="The Broad Institute Genomics Platform"/>
            <consortium name="The Broad Institute Genome Sequencing Center for Infectious Disease"/>
            <person name="Wu L."/>
            <person name="Ma J."/>
        </authorList>
    </citation>
    <scope>NUCLEOTIDE SEQUENCE [LARGE SCALE GENOMIC DNA]</scope>
    <source>
        <strain evidence="2">CCUG 59189</strain>
    </source>
</reference>
<proteinExistence type="predicted"/>
<dbReference type="EMBL" id="JBHTLM010000012">
    <property type="protein sequence ID" value="MFD1177823.1"/>
    <property type="molecule type" value="Genomic_DNA"/>
</dbReference>
<accession>A0ABW3RZ43</accession>
<sequence>MSVCFYDNSEIINEPKIRIDRVYCLDFSNFSEETWDKLAVIYSKLPMQIINNNVQAWFGEEGKSEYYLYASVEPSGLQIVGVLSSDDWFTWEAIFNEEIKDLPSFEC</sequence>
<gene>
    <name evidence="1" type="ORF">ACFQ3W_16155</name>
</gene>
<name>A0ABW3RZ43_9BACL</name>